<dbReference type="PROSITE" id="PS01358">
    <property type="entry name" value="ZF_RANBP2_1"/>
    <property type="match status" value="6"/>
</dbReference>
<feature type="domain" description="DEAD-box RNA helicase Q" evidence="18">
    <location>
        <begin position="367"/>
        <end position="395"/>
    </location>
</feature>
<feature type="domain" description="RanBP2-type" evidence="15">
    <location>
        <begin position="47"/>
        <end position="79"/>
    </location>
</feature>
<name>A0A9Q0N3S0_9DIPT</name>
<dbReference type="PROSITE" id="PS51195">
    <property type="entry name" value="Q_MOTIF"/>
    <property type="match status" value="1"/>
</dbReference>
<evidence type="ECO:0000256" key="3">
    <source>
        <dbReference type="ARBA" id="ARBA00022741"/>
    </source>
</evidence>
<gene>
    <name evidence="19" type="primary">vas_1</name>
    <name evidence="19" type="ORF">Bhyg_07968</name>
</gene>
<evidence type="ECO:0000313" key="20">
    <source>
        <dbReference type="Proteomes" id="UP001151699"/>
    </source>
</evidence>
<evidence type="ECO:0000256" key="2">
    <source>
        <dbReference type="ARBA" id="ARBA00022723"/>
    </source>
</evidence>
<dbReference type="Pfam" id="PF00641">
    <property type="entry name" value="Zn_ribbon_RanBP"/>
    <property type="match status" value="4"/>
</dbReference>
<evidence type="ECO:0000256" key="5">
    <source>
        <dbReference type="ARBA" id="ARBA00022801"/>
    </source>
</evidence>
<evidence type="ECO:0000259" key="17">
    <source>
        <dbReference type="PROSITE" id="PS51194"/>
    </source>
</evidence>
<keyword evidence="5 13" id="KW-0378">Hydrolase</keyword>
<dbReference type="CDD" id="cd17967">
    <property type="entry name" value="DEADc_DDX3_DDX4"/>
    <property type="match status" value="1"/>
</dbReference>
<evidence type="ECO:0000256" key="4">
    <source>
        <dbReference type="ARBA" id="ARBA00022771"/>
    </source>
</evidence>
<protein>
    <recommendedName>
        <fullName evidence="1">RNA helicase</fullName>
        <ecNumber evidence="1">3.6.4.13</ecNumber>
    </recommendedName>
</protein>
<dbReference type="InterPro" id="IPR014014">
    <property type="entry name" value="RNA_helicase_DEAD_Q_motif"/>
</dbReference>
<dbReference type="InterPro" id="IPR044763">
    <property type="entry name" value="Ded1/Dbp1_DEADc"/>
</dbReference>
<keyword evidence="8 13" id="KW-0067">ATP-binding</keyword>
<dbReference type="SMART" id="SM00487">
    <property type="entry name" value="DEXDc"/>
    <property type="match status" value="1"/>
</dbReference>
<feature type="domain" description="RanBP2-type" evidence="15">
    <location>
        <begin position="187"/>
        <end position="218"/>
    </location>
</feature>
<feature type="region of interest" description="Disordered" evidence="14">
    <location>
        <begin position="1"/>
        <end position="24"/>
    </location>
</feature>
<organism evidence="19 20">
    <name type="scientific">Pseudolycoriella hygida</name>
    <dbReference type="NCBI Taxonomy" id="35572"/>
    <lineage>
        <taxon>Eukaryota</taxon>
        <taxon>Metazoa</taxon>
        <taxon>Ecdysozoa</taxon>
        <taxon>Arthropoda</taxon>
        <taxon>Hexapoda</taxon>
        <taxon>Insecta</taxon>
        <taxon>Pterygota</taxon>
        <taxon>Neoptera</taxon>
        <taxon>Endopterygota</taxon>
        <taxon>Diptera</taxon>
        <taxon>Nematocera</taxon>
        <taxon>Sciaroidea</taxon>
        <taxon>Sciaridae</taxon>
        <taxon>Pseudolycoriella</taxon>
    </lineage>
</organism>
<dbReference type="Gene3D" id="4.10.1060.10">
    <property type="entry name" value="Zinc finger, RanBP2-type"/>
    <property type="match status" value="6"/>
</dbReference>
<dbReference type="SUPFAM" id="SSF52540">
    <property type="entry name" value="P-loop containing nucleoside triphosphate hydrolases"/>
    <property type="match status" value="1"/>
</dbReference>
<keyword evidence="3 13" id="KW-0547">Nucleotide-binding</keyword>
<evidence type="ECO:0000256" key="14">
    <source>
        <dbReference type="SAM" id="MobiDB-lite"/>
    </source>
</evidence>
<feature type="domain" description="RanBP2-type" evidence="15">
    <location>
        <begin position="94"/>
        <end position="125"/>
    </location>
</feature>
<dbReference type="InterPro" id="IPR011545">
    <property type="entry name" value="DEAD/DEAH_box_helicase_dom"/>
</dbReference>
<feature type="domain" description="RanBP2-type" evidence="15">
    <location>
        <begin position="277"/>
        <end position="308"/>
    </location>
</feature>
<dbReference type="InterPro" id="IPR000629">
    <property type="entry name" value="RNA-helicase_DEAD-box_CS"/>
</dbReference>
<feature type="region of interest" description="Disordered" evidence="14">
    <location>
        <begin position="214"/>
        <end position="233"/>
    </location>
</feature>
<dbReference type="FunFam" id="3.40.50.300:FF:000397">
    <property type="entry name" value="Probable ATP-dependent RNA helicase DDX4"/>
    <property type="match status" value="1"/>
</dbReference>
<keyword evidence="2" id="KW-0479">Metal-binding</keyword>
<dbReference type="GO" id="GO:0003723">
    <property type="term" value="F:RNA binding"/>
    <property type="evidence" value="ECO:0007669"/>
    <property type="project" value="UniProtKB-KW"/>
</dbReference>
<evidence type="ECO:0000259" key="16">
    <source>
        <dbReference type="PROSITE" id="PS51192"/>
    </source>
</evidence>
<evidence type="ECO:0000259" key="15">
    <source>
        <dbReference type="PROSITE" id="PS50199"/>
    </source>
</evidence>
<dbReference type="InterPro" id="IPR027417">
    <property type="entry name" value="P-loop_NTPase"/>
</dbReference>
<dbReference type="GO" id="GO:0005524">
    <property type="term" value="F:ATP binding"/>
    <property type="evidence" value="ECO:0007669"/>
    <property type="project" value="UniProtKB-KW"/>
</dbReference>
<feature type="domain" description="Helicase C-terminal" evidence="17">
    <location>
        <begin position="588"/>
        <end position="749"/>
    </location>
</feature>
<dbReference type="GO" id="GO:0003724">
    <property type="term" value="F:RNA helicase activity"/>
    <property type="evidence" value="ECO:0007669"/>
    <property type="project" value="UniProtKB-EC"/>
</dbReference>
<dbReference type="SMART" id="SM00547">
    <property type="entry name" value="ZnF_RBZ"/>
    <property type="match status" value="6"/>
</dbReference>
<keyword evidence="9" id="KW-0694">RNA-binding</keyword>
<dbReference type="Pfam" id="PF00270">
    <property type="entry name" value="DEAD"/>
    <property type="match status" value="1"/>
</dbReference>
<evidence type="ECO:0000256" key="10">
    <source>
        <dbReference type="ARBA" id="ARBA00047984"/>
    </source>
</evidence>
<dbReference type="EMBL" id="WJQU01000002">
    <property type="protein sequence ID" value="KAJ6643012.1"/>
    <property type="molecule type" value="Genomic_DNA"/>
</dbReference>
<evidence type="ECO:0000256" key="8">
    <source>
        <dbReference type="ARBA" id="ARBA00022840"/>
    </source>
</evidence>
<keyword evidence="20" id="KW-1185">Reference proteome</keyword>
<dbReference type="InterPro" id="IPR001876">
    <property type="entry name" value="Znf_RanBP2"/>
</dbReference>
<evidence type="ECO:0000256" key="11">
    <source>
        <dbReference type="PROSITE-ProRule" id="PRU00322"/>
    </source>
</evidence>
<dbReference type="AlphaFoldDB" id="A0A9Q0N3S0"/>
<dbReference type="GO" id="GO:0031047">
    <property type="term" value="P:regulatory ncRNA-mediated gene silencing"/>
    <property type="evidence" value="ECO:0007669"/>
    <property type="project" value="UniProtKB-ARBA"/>
</dbReference>
<keyword evidence="4 11" id="KW-0863">Zinc-finger</keyword>
<evidence type="ECO:0000256" key="6">
    <source>
        <dbReference type="ARBA" id="ARBA00022806"/>
    </source>
</evidence>
<dbReference type="Pfam" id="PF00271">
    <property type="entry name" value="Helicase_C"/>
    <property type="match status" value="1"/>
</dbReference>
<feature type="domain" description="Helicase ATP-binding" evidence="16">
    <location>
        <begin position="398"/>
        <end position="577"/>
    </location>
</feature>
<evidence type="ECO:0000259" key="18">
    <source>
        <dbReference type="PROSITE" id="PS51195"/>
    </source>
</evidence>
<evidence type="ECO:0000256" key="7">
    <source>
        <dbReference type="ARBA" id="ARBA00022833"/>
    </source>
</evidence>
<keyword evidence="6 13" id="KW-0347">Helicase</keyword>
<proteinExistence type="inferred from homology"/>
<feature type="domain" description="RanBP2-type" evidence="15">
    <location>
        <begin position="140"/>
        <end position="172"/>
    </location>
</feature>
<evidence type="ECO:0000256" key="9">
    <source>
        <dbReference type="ARBA" id="ARBA00022884"/>
    </source>
</evidence>
<comment type="catalytic activity">
    <reaction evidence="10">
        <text>ATP + H2O = ADP + phosphate + H(+)</text>
        <dbReference type="Rhea" id="RHEA:13065"/>
        <dbReference type="ChEBI" id="CHEBI:15377"/>
        <dbReference type="ChEBI" id="CHEBI:15378"/>
        <dbReference type="ChEBI" id="CHEBI:30616"/>
        <dbReference type="ChEBI" id="CHEBI:43474"/>
        <dbReference type="ChEBI" id="CHEBI:456216"/>
        <dbReference type="EC" id="3.6.4.13"/>
    </reaction>
</comment>
<dbReference type="PROSITE" id="PS50199">
    <property type="entry name" value="ZF_RANBP2_2"/>
    <property type="match status" value="6"/>
</dbReference>
<dbReference type="EC" id="3.6.4.13" evidence="1"/>
<dbReference type="PROSITE" id="PS51192">
    <property type="entry name" value="HELICASE_ATP_BIND_1"/>
    <property type="match status" value="1"/>
</dbReference>
<dbReference type="Gene3D" id="3.40.50.300">
    <property type="entry name" value="P-loop containing nucleotide triphosphate hydrolases"/>
    <property type="match status" value="2"/>
</dbReference>
<evidence type="ECO:0000256" key="1">
    <source>
        <dbReference type="ARBA" id="ARBA00012552"/>
    </source>
</evidence>
<dbReference type="GO" id="GO:0016787">
    <property type="term" value="F:hydrolase activity"/>
    <property type="evidence" value="ECO:0007669"/>
    <property type="project" value="UniProtKB-KW"/>
</dbReference>
<sequence>MPSGWEDTYGFGNTNNTEISDGKATEWSPSGGGFGCNDSGSNGCKPRQRTEWICTLSDCGTRNFGHRTECFKCSEPKGDAVDVASEFTGGSRTRANDWICTNSSCSGRNFGNRSECFKCHEPKGDAEDAPADLNDGPKPRQRTQWTCTSSSCSAKNFGNRTECFKCSEPKGDAVDVPSDSAGASRTRANDWICTNSSCSVKNFGSRTECFKCQEPKGDAEDAPEESDGPKPRQRTEWICLSSNCGANNFGNRTACFKCSEPKGDAVDVPHVSVGGIRPNDWICTHSGCSARNYGSRTECFRCEQPRGDAKDELGAHVPEDKPKESYIPPEADEDEIFTMHIAAGVNFCKLNEIPVTVIGDNIPQPIKSFADAGIQQFVLDNIGRSGYEVPTSIQKNAIPIVSAGRDLMACAQTGSGKTAAFLIPIINALLSDEQELSVGRPHVLIISPTRELVTQIYYEAKKFAAGSYLKCCQIYGGTVSSHQSANLGRGCHILVATPGRLLDFVDRSYIDFRGIRFAVLDEADRMLDMGFQESVEKIMNHPTMVPTGTRQTLMFSATFAEDVKTLAAKYLHEYLFLTIGVVGGACQDVEQIIYEVPKFEKRDKLNEILNAEDPSGTIIFVATKRTADFLATLLSESSHPTTSIHGDRLQSQREQSLRDFKSRKMKILIATSVAARGLDIPNVNHVINYDLPKEIDDYVHRIGRTGRVGNKGKATSFYEPEQDSQIAGDLIKILQGAGQTVPDFLTHSGATSQDFGGNDGVEELW</sequence>
<dbReference type="OrthoDB" id="196131at2759"/>
<dbReference type="PROSITE" id="PS00039">
    <property type="entry name" value="DEAD_ATP_HELICASE"/>
    <property type="match status" value="1"/>
</dbReference>
<keyword evidence="7" id="KW-0862">Zinc</keyword>
<dbReference type="CDD" id="cd18787">
    <property type="entry name" value="SF2_C_DEAD"/>
    <property type="match status" value="1"/>
</dbReference>
<dbReference type="PANTHER" id="PTHR47958">
    <property type="entry name" value="ATP-DEPENDENT RNA HELICASE DBP3"/>
    <property type="match status" value="1"/>
</dbReference>
<dbReference type="PROSITE" id="PS51194">
    <property type="entry name" value="HELICASE_CTER"/>
    <property type="match status" value="1"/>
</dbReference>
<reference evidence="19" key="1">
    <citation type="submission" date="2022-07" db="EMBL/GenBank/DDBJ databases">
        <authorList>
            <person name="Trinca V."/>
            <person name="Uliana J.V.C."/>
            <person name="Torres T.T."/>
            <person name="Ward R.J."/>
            <person name="Monesi N."/>
        </authorList>
    </citation>
    <scope>NUCLEOTIDE SEQUENCE</scope>
    <source>
        <strain evidence="19">HSMRA1968</strain>
        <tissue evidence="19">Whole embryos</tissue>
    </source>
</reference>
<dbReference type="Proteomes" id="UP001151699">
    <property type="component" value="Chromosome B"/>
</dbReference>
<dbReference type="SUPFAM" id="SSF90209">
    <property type="entry name" value="Ran binding protein zinc finger-like"/>
    <property type="match status" value="6"/>
</dbReference>
<dbReference type="GO" id="GO:0008270">
    <property type="term" value="F:zinc ion binding"/>
    <property type="evidence" value="ECO:0007669"/>
    <property type="project" value="UniProtKB-KW"/>
</dbReference>
<feature type="domain" description="RanBP2-type" evidence="15">
    <location>
        <begin position="232"/>
        <end position="264"/>
    </location>
</feature>
<dbReference type="InterPro" id="IPR014001">
    <property type="entry name" value="Helicase_ATP-bd"/>
</dbReference>
<comment type="similarity">
    <text evidence="13">Belongs to the DEAD box helicase family.</text>
</comment>
<dbReference type="InterPro" id="IPR036443">
    <property type="entry name" value="Znf_RanBP2_sf"/>
</dbReference>
<accession>A0A9Q0N3S0</accession>
<feature type="short sequence motif" description="Q motif" evidence="12">
    <location>
        <begin position="367"/>
        <end position="395"/>
    </location>
</feature>
<evidence type="ECO:0000313" key="19">
    <source>
        <dbReference type="EMBL" id="KAJ6643012.1"/>
    </source>
</evidence>
<comment type="caution">
    <text evidence="19">The sequence shown here is derived from an EMBL/GenBank/DDBJ whole genome shotgun (WGS) entry which is preliminary data.</text>
</comment>
<evidence type="ECO:0000256" key="12">
    <source>
        <dbReference type="PROSITE-ProRule" id="PRU00552"/>
    </source>
</evidence>
<dbReference type="InterPro" id="IPR001650">
    <property type="entry name" value="Helicase_C-like"/>
</dbReference>
<evidence type="ECO:0000256" key="13">
    <source>
        <dbReference type="RuleBase" id="RU000492"/>
    </source>
</evidence>
<dbReference type="SMART" id="SM00490">
    <property type="entry name" value="HELICc"/>
    <property type="match status" value="1"/>
</dbReference>
<dbReference type="FunFam" id="3.40.50.300:FF:000008">
    <property type="entry name" value="ATP-dependent RNA helicase RhlB"/>
    <property type="match status" value="1"/>
</dbReference>